<evidence type="ECO:0000313" key="4">
    <source>
        <dbReference type="Proteomes" id="UP000308705"/>
    </source>
</evidence>
<organism evidence="3 4">
    <name type="scientific">Herbidospora galbida</name>
    <dbReference type="NCBI Taxonomy" id="2575442"/>
    <lineage>
        <taxon>Bacteria</taxon>
        <taxon>Bacillati</taxon>
        <taxon>Actinomycetota</taxon>
        <taxon>Actinomycetes</taxon>
        <taxon>Streptosporangiales</taxon>
        <taxon>Streptosporangiaceae</taxon>
        <taxon>Herbidospora</taxon>
    </lineage>
</organism>
<dbReference type="AlphaFoldDB" id="A0A4U3ML31"/>
<sequence length="991" mass="110642">MTELAPGVYEKLVTEGWQRHLAAHGDLALSRHLDPAESADVLTAHIASLVRRRLRAVRGTDEEQLAEQLTIANELAKLVGDPGDQAVNDLLLAVTRTRTPDGKAVFPIRPSTPLGASALLVNGHGQPNVGSELRKEIGSADRIDLLCAFIRWPGVRILERELAEFVHRGGELRVITTTYRGATERRALDRLAELGATVKISYETRTTRLHAKAWLFRRLSGYSTAYVGSSNLSKSALIDGLEWNVRLSAMEQAHLLDTFAATFEEYWADPSFETYDPVRDRDLLDRALGQERFADREILTTIDVRPYGYQAEVLADLAAERTLHDRWRNLVVMATGTGKTIVSALDYRRLRAEGAVDSLLFVAHTKEILGQSREVFRQVMRDGSFGELLVDGQRPTEWRHVFASIQSLSRLDPFDADMVIVDEFHHSAATTYTRLLDQVSPRVLLGLTATPERSDGQDVLHWFGGRIASELRLWEAIERQLLAPFQYFGVHDGVDLAGVPWRRGQGYDLASLSNVYTGNDARVRLVLQALRDKVGDPRGMRALGFCVSIAHAEFMAARFTEAGIPAMAITSRTQDRAAAIKALADRSINVAFTVDLFNEGVDIPAIDTVLFLRPTDSATVFLQQLGRGLRLAEGKACLTVLDFIGNQHREFRFDRRFRALTGVRRTDVIAEVEAKFPTLPAGCHIDLDREVSRLVLANLRATISMRWPAIVAELRHLPEDTRLAGFLAATGIEVDDLYRGNRLGWSDLLRAAGRGLPAGPDDKRIGNALGRILHIDDAERLDFIARVLRGDTAQSVREQRLLAMLRTTGLADLREHPDRAGELLELTSLLAERRHRVTHVAEGAVPLHVHATYTKNEALAAFGVAKPEHMREGVAFVRDARADVFFVTIDKSATHYSPTTMYADRAITDTLFQWESQSGLRRNTPTADRYRSGETTVHLFIRETKQGAPPYLYAGPMTYLSDEGERPVRFRWELRRPLPPDVFHFAKVTAG</sequence>
<dbReference type="SUPFAM" id="SSF52540">
    <property type="entry name" value="P-loop containing nucleoside triphosphate hydrolases"/>
    <property type="match status" value="1"/>
</dbReference>
<dbReference type="InterPro" id="IPR014001">
    <property type="entry name" value="Helicase_ATP-bd"/>
</dbReference>
<name>A0A4U3ML31_9ACTN</name>
<dbReference type="Pfam" id="PF04851">
    <property type="entry name" value="ResIII"/>
    <property type="match status" value="1"/>
</dbReference>
<dbReference type="EMBL" id="SZQA01000004">
    <property type="protein sequence ID" value="TKK90225.1"/>
    <property type="molecule type" value="Genomic_DNA"/>
</dbReference>
<dbReference type="GO" id="GO:0003677">
    <property type="term" value="F:DNA binding"/>
    <property type="evidence" value="ECO:0007669"/>
    <property type="project" value="InterPro"/>
</dbReference>
<accession>A0A4U3ML31</accession>
<evidence type="ECO:0000259" key="2">
    <source>
        <dbReference type="PROSITE" id="PS51194"/>
    </source>
</evidence>
<dbReference type="GO" id="GO:0016787">
    <property type="term" value="F:hydrolase activity"/>
    <property type="evidence" value="ECO:0007669"/>
    <property type="project" value="InterPro"/>
</dbReference>
<dbReference type="PROSITE" id="PS51192">
    <property type="entry name" value="HELICASE_ATP_BIND_1"/>
    <property type="match status" value="1"/>
</dbReference>
<protein>
    <submittedName>
        <fullName evidence="3">DUF3427 domain-containing protein</fullName>
    </submittedName>
</protein>
<evidence type="ECO:0000313" key="3">
    <source>
        <dbReference type="EMBL" id="TKK90225.1"/>
    </source>
</evidence>
<gene>
    <name evidence="3" type="ORF">FDA94_07370</name>
</gene>
<proteinExistence type="predicted"/>
<comment type="caution">
    <text evidence="3">The sequence shown here is derived from an EMBL/GenBank/DDBJ whole genome shotgun (WGS) entry which is preliminary data.</text>
</comment>
<dbReference type="Pfam" id="PF13091">
    <property type="entry name" value="PLDc_2"/>
    <property type="match status" value="1"/>
</dbReference>
<dbReference type="Pfam" id="PF00271">
    <property type="entry name" value="Helicase_C"/>
    <property type="match status" value="1"/>
</dbReference>
<feature type="domain" description="Helicase C-terminal" evidence="2">
    <location>
        <begin position="526"/>
        <end position="680"/>
    </location>
</feature>
<dbReference type="InterPro" id="IPR001650">
    <property type="entry name" value="Helicase_C-like"/>
</dbReference>
<dbReference type="InterPro" id="IPR006935">
    <property type="entry name" value="Helicase/UvrB_N"/>
</dbReference>
<dbReference type="SMART" id="SM00490">
    <property type="entry name" value="HELICc"/>
    <property type="match status" value="1"/>
</dbReference>
<dbReference type="Gene3D" id="3.40.50.300">
    <property type="entry name" value="P-loop containing nucleotide triphosphate hydrolases"/>
    <property type="match status" value="2"/>
</dbReference>
<dbReference type="InterPro" id="IPR050742">
    <property type="entry name" value="Helicase_Restrict-Modif_Enz"/>
</dbReference>
<dbReference type="Proteomes" id="UP000308705">
    <property type="component" value="Unassembled WGS sequence"/>
</dbReference>
<dbReference type="SUPFAM" id="SSF56024">
    <property type="entry name" value="Phospholipase D/nuclease"/>
    <property type="match status" value="1"/>
</dbReference>
<dbReference type="PROSITE" id="PS51194">
    <property type="entry name" value="HELICASE_CTER"/>
    <property type="match status" value="1"/>
</dbReference>
<dbReference type="GO" id="GO:0005829">
    <property type="term" value="C:cytosol"/>
    <property type="evidence" value="ECO:0007669"/>
    <property type="project" value="TreeGrafter"/>
</dbReference>
<dbReference type="RefSeq" id="WP_137246271.1">
    <property type="nucleotide sequence ID" value="NZ_SZQA01000004.1"/>
</dbReference>
<dbReference type="SMART" id="SM00487">
    <property type="entry name" value="DEXDc"/>
    <property type="match status" value="1"/>
</dbReference>
<dbReference type="PANTHER" id="PTHR47396:SF1">
    <property type="entry name" value="ATP-DEPENDENT HELICASE IRC3-RELATED"/>
    <property type="match status" value="1"/>
</dbReference>
<evidence type="ECO:0000259" key="1">
    <source>
        <dbReference type="PROSITE" id="PS51192"/>
    </source>
</evidence>
<dbReference type="CDD" id="cd09203">
    <property type="entry name" value="PLDc_N_DEXD_b1"/>
    <property type="match status" value="1"/>
</dbReference>
<feature type="domain" description="Helicase ATP-binding" evidence="1">
    <location>
        <begin position="320"/>
        <end position="469"/>
    </location>
</feature>
<dbReference type="Gene3D" id="3.30.870.10">
    <property type="entry name" value="Endonuclease Chain A"/>
    <property type="match status" value="1"/>
</dbReference>
<dbReference type="CDD" id="cd18032">
    <property type="entry name" value="DEXHc_RE_I_III_res"/>
    <property type="match status" value="1"/>
</dbReference>
<dbReference type="Pfam" id="PF11907">
    <property type="entry name" value="DUF3427"/>
    <property type="match status" value="1"/>
</dbReference>
<keyword evidence="4" id="KW-1185">Reference proteome</keyword>
<dbReference type="InterPro" id="IPR025202">
    <property type="entry name" value="PLD-like_dom"/>
</dbReference>
<dbReference type="InterPro" id="IPR021835">
    <property type="entry name" value="DUF3427"/>
</dbReference>
<dbReference type="GO" id="GO:0005524">
    <property type="term" value="F:ATP binding"/>
    <property type="evidence" value="ECO:0007669"/>
    <property type="project" value="InterPro"/>
</dbReference>
<dbReference type="InterPro" id="IPR027417">
    <property type="entry name" value="P-loop_NTPase"/>
</dbReference>
<dbReference type="OrthoDB" id="9776021at2"/>
<reference evidence="3 4" key="1">
    <citation type="submission" date="2019-04" db="EMBL/GenBank/DDBJ databases">
        <title>Herbidospora sp. NEAU-GS14.nov., a novel actinomycete isolated from soil.</title>
        <authorList>
            <person name="Han L."/>
        </authorList>
    </citation>
    <scope>NUCLEOTIDE SEQUENCE [LARGE SCALE GENOMIC DNA]</scope>
    <source>
        <strain evidence="3 4">NEAU-GS14</strain>
    </source>
</reference>
<dbReference type="CDD" id="cd18799">
    <property type="entry name" value="SF2_C_EcoAI-like"/>
    <property type="match status" value="1"/>
</dbReference>
<dbReference type="PANTHER" id="PTHR47396">
    <property type="entry name" value="TYPE I RESTRICTION ENZYME ECOKI R PROTEIN"/>
    <property type="match status" value="1"/>
</dbReference>